<dbReference type="PANTHER" id="PTHR33219">
    <property type="entry name" value="YLMG HOMOLOG PROTEIN 2, CHLOROPLASTIC"/>
    <property type="match status" value="1"/>
</dbReference>
<dbReference type="AlphaFoldDB" id="A0A921IPZ4"/>
<accession>A0A921IPZ4</accession>
<dbReference type="GO" id="GO:0016020">
    <property type="term" value="C:membrane"/>
    <property type="evidence" value="ECO:0007669"/>
    <property type="project" value="InterPro"/>
</dbReference>
<evidence type="ECO:0000313" key="7">
    <source>
        <dbReference type="Proteomes" id="UP001168435"/>
    </source>
</evidence>
<reference evidence="3" key="1">
    <citation type="journal article" date="2021" name="PeerJ">
        <title>Extensive microbial diversity within the chicken gut microbiome revealed by metagenomics and culture.</title>
        <authorList>
            <person name="Gilroy R."/>
            <person name="Ravi A."/>
            <person name="Getino M."/>
            <person name="Pursley I."/>
            <person name="Horton D.L."/>
            <person name="Alikhan N.F."/>
            <person name="Baker D."/>
            <person name="Gharbi K."/>
            <person name="Hall N."/>
            <person name="Watson M."/>
            <person name="Adriaenssens E.M."/>
            <person name="Foster-Nyarko E."/>
            <person name="Jarju S."/>
            <person name="Secka A."/>
            <person name="Antonio M."/>
            <person name="Oren A."/>
            <person name="Chaudhuri R.R."/>
            <person name="La Ragione R."/>
            <person name="Hildebrand F."/>
            <person name="Pallen M.J."/>
        </authorList>
    </citation>
    <scope>NUCLEOTIDE SEQUENCE</scope>
    <source>
        <strain evidence="3">ChiGjej2B2-7701</strain>
    </source>
</reference>
<keyword evidence="2" id="KW-1133">Transmembrane helix</keyword>
<dbReference type="EMBL" id="JAUEIQ010000001">
    <property type="protein sequence ID" value="MDN0063117.1"/>
    <property type="molecule type" value="Genomic_DNA"/>
</dbReference>
<dbReference type="EMBL" id="JAUEIR010000005">
    <property type="protein sequence ID" value="MDN0069384.1"/>
    <property type="molecule type" value="Genomic_DNA"/>
</dbReference>
<dbReference type="RefSeq" id="WP_273341262.1">
    <property type="nucleotide sequence ID" value="NZ_JAUEIQ010000001.1"/>
</dbReference>
<dbReference type="Proteomes" id="UP001168505">
    <property type="component" value="Unassembled WGS sequence"/>
</dbReference>
<keyword evidence="2" id="KW-0812">Transmembrane</keyword>
<feature type="transmembrane region" description="Helical" evidence="2">
    <location>
        <begin position="6"/>
        <end position="22"/>
    </location>
</feature>
<protein>
    <submittedName>
        <fullName evidence="3">YggT family protein</fullName>
    </submittedName>
</protein>
<dbReference type="Proteomes" id="UP000746751">
    <property type="component" value="Unassembled WGS sequence"/>
</dbReference>
<organism evidence="3 6">
    <name type="scientific">Collinsella ihumii</name>
    <dbReference type="NCBI Taxonomy" id="1720204"/>
    <lineage>
        <taxon>Bacteria</taxon>
        <taxon>Bacillati</taxon>
        <taxon>Actinomycetota</taxon>
        <taxon>Coriobacteriia</taxon>
        <taxon>Coriobacteriales</taxon>
        <taxon>Coriobacteriaceae</taxon>
        <taxon>Collinsella</taxon>
    </lineage>
</organism>
<evidence type="ECO:0000313" key="4">
    <source>
        <dbReference type="EMBL" id="MDN0063117.1"/>
    </source>
</evidence>
<name>A0A921IPZ4_9ACTN</name>
<dbReference type="PANTHER" id="PTHR33219:SF14">
    <property type="entry name" value="PROTEIN COFACTOR ASSEMBLY OF COMPLEX C SUBUNIT B CCB3, CHLOROPLASTIC-RELATED"/>
    <property type="match status" value="1"/>
</dbReference>
<keyword evidence="7" id="KW-1185">Reference proteome</keyword>
<gene>
    <name evidence="3" type="ORF">K8U80_05490</name>
    <name evidence="4" type="ORF">QVN30_02190</name>
    <name evidence="5" type="ORF">QVN40_06650</name>
</gene>
<dbReference type="EMBL" id="DYVF01000038">
    <property type="protein sequence ID" value="HJG30831.1"/>
    <property type="molecule type" value="Genomic_DNA"/>
</dbReference>
<reference evidence="4" key="4">
    <citation type="submission" date="2024-05" db="EMBL/GenBank/DDBJ databases">
        <title>Identification and characterization of horizontal gene transfer across gut microbiota members of farm animals based on homology search.</title>
        <authorList>
            <person name="Schwarzerova J."/>
            <person name="Nykrynova M."/>
            <person name="Jureckova K."/>
            <person name="Cejkova D."/>
            <person name="Rychlik I."/>
        </authorList>
    </citation>
    <scope>NUCLEOTIDE SEQUENCE</scope>
    <source>
        <strain evidence="5">15_COKtk</strain>
        <strain evidence="4">176_SSukc20</strain>
    </source>
</reference>
<evidence type="ECO:0000256" key="1">
    <source>
        <dbReference type="ARBA" id="ARBA00010894"/>
    </source>
</evidence>
<evidence type="ECO:0000313" key="5">
    <source>
        <dbReference type="EMBL" id="MDN0069384.1"/>
    </source>
</evidence>
<reference evidence="4" key="3">
    <citation type="submission" date="2023-06" db="EMBL/GenBank/DDBJ databases">
        <authorList>
            <person name="Zeman M."/>
            <person name="Kubasova T."/>
            <person name="Jahodarova E."/>
            <person name="Nykrynova M."/>
            <person name="Rychlik I."/>
        </authorList>
    </citation>
    <scope>NUCLEOTIDE SEQUENCE</scope>
    <source>
        <strain evidence="5">15_COKtk</strain>
        <strain evidence="4">176_SSukc20</strain>
    </source>
</reference>
<keyword evidence="2" id="KW-0472">Membrane</keyword>
<evidence type="ECO:0000313" key="6">
    <source>
        <dbReference type="Proteomes" id="UP000746751"/>
    </source>
</evidence>
<proteinExistence type="inferred from homology"/>
<comment type="caution">
    <text evidence="3">The sequence shown here is derived from an EMBL/GenBank/DDBJ whole genome shotgun (WGS) entry which is preliminary data.</text>
</comment>
<dbReference type="Proteomes" id="UP001168435">
    <property type="component" value="Unassembled WGS sequence"/>
</dbReference>
<evidence type="ECO:0000313" key="3">
    <source>
        <dbReference type="EMBL" id="HJG30831.1"/>
    </source>
</evidence>
<feature type="transmembrane region" description="Helical" evidence="2">
    <location>
        <begin position="60"/>
        <end position="80"/>
    </location>
</feature>
<dbReference type="InterPro" id="IPR003425">
    <property type="entry name" value="CCB3/YggT"/>
</dbReference>
<sequence>MLSTLVNFYEILIVVYCLFSFFPIRQGGFMYDVAMVLNSLVGPYLNLFRRIIPPMGGLDFSPVIALLALNLGFRLLVNILL</sequence>
<comment type="similarity">
    <text evidence="1">Belongs to the YggT family.</text>
</comment>
<reference evidence="3" key="2">
    <citation type="submission" date="2021-09" db="EMBL/GenBank/DDBJ databases">
        <authorList>
            <person name="Gilroy R."/>
        </authorList>
    </citation>
    <scope>NUCLEOTIDE SEQUENCE</scope>
    <source>
        <strain evidence="3">ChiGjej2B2-7701</strain>
    </source>
</reference>
<evidence type="ECO:0000256" key="2">
    <source>
        <dbReference type="SAM" id="Phobius"/>
    </source>
</evidence>
<dbReference type="Pfam" id="PF02325">
    <property type="entry name" value="CCB3_YggT"/>
    <property type="match status" value="1"/>
</dbReference>